<keyword evidence="23" id="KW-1185">Reference proteome</keyword>
<feature type="transmembrane region" description="Helical" evidence="18">
    <location>
        <begin position="51"/>
        <end position="69"/>
    </location>
</feature>
<dbReference type="Proteomes" id="UP000245539">
    <property type="component" value="Unassembled WGS sequence"/>
</dbReference>
<dbReference type="GO" id="GO:0004715">
    <property type="term" value="F:non-membrane spanning protein tyrosine kinase activity"/>
    <property type="evidence" value="ECO:0007669"/>
    <property type="project" value="UniProtKB-EC"/>
</dbReference>
<dbReference type="EMBL" id="QGKM01000003">
    <property type="protein sequence ID" value="PWR00498.1"/>
    <property type="molecule type" value="Genomic_DNA"/>
</dbReference>
<feature type="domain" description="Tyrosine-protein kinase G-rich" evidence="21">
    <location>
        <begin position="412"/>
        <end position="486"/>
    </location>
</feature>
<reference evidence="22 23" key="1">
    <citation type="submission" date="2018-05" db="EMBL/GenBank/DDBJ databases">
        <title>Leucothrix arctica sp. nov., isolated from Arctic seawater.</title>
        <authorList>
            <person name="Choi A."/>
            <person name="Baek K."/>
        </authorList>
    </citation>
    <scope>NUCLEOTIDE SEQUENCE [LARGE SCALE GENOMIC DNA]</scope>
    <source>
        <strain evidence="22 23">JCM 18388</strain>
    </source>
</reference>
<evidence type="ECO:0000256" key="18">
    <source>
        <dbReference type="SAM" id="Phobius"/>
    </source>
</evidence>
<evidence type="ECO:0000256" key="10">
    <source>
        <dbReference type="ARBA" id="ARBA00022777"/>
    </source>
</evidence>
<evidence type="ECO:0000256" key="2">
    <source>
        <dbReference type="ARBA" id="ARBA00007316"/>
    </source>
</evidence>
<keyword evidence="14" id="KW-0829">Tyrosine-protein kinase</keyword>
<keyword evidence="16" id="KW-0175">Coiled coil</keyword>
<evidence type="ECO:0000256" key="12">
    <source>
        <dbReference type="ARBA" id="ARBA00022989"/>
    </source>
</evidence>
<evidence type="ECO:0000256" key="15">
    <source>
        <dbReference type="ARBA" id="ARBA00051245"/>
    </source>
</evidence>
<accession>A0A317CQM1</accession>
<comment type="similarity">
    <text evidence="3">Belongs to the etk/wzc family.</text>
</comment>
<keyword evidence="7" id="KW-0808">Transferase</keyword>
<evidence type="ECO:0000256" key="16">
    <source>
        <dbReference type="SAM" id="Coils"/>
    </source>
</evidence>
<dbReference type="Pfam" id="PF13614">
    <property type="entry name" value="AAA_31"/>
    <property type="match status" value="1"/>
</dbReference>
<proteinExistence type="inferred from homology"/>
<dbReference type="OrthoDB" id="9775724at2"/>
<evidence type="ECO:0000256" key="13">
    <source>
        <dbReference type="ARBA" id="ARBA00023136"/>
    </source>
</evidence>
<dbReference type="GO" id="GO:0005886">
    <property type="term" value="C:plasma membrane"/>
    <property type="evidence" value="ECO:0007669"/>
    <property type="project" value="UniProtKB-SubCell"/>
</dbReference>
<dbReference type="InterPro" id="IPR005702">
    <property type="entry name" value="Wzc-like_C"/>
</dbReference>
<evidence type="ECO:0000313" key="22">
    <source>
        <dbReference type="EMBL" id="PWR00498.1"/>
    </source>
</evidence>
<feature type="coiled-coil region" evidence="16">
    <location>
        <begin position="238"/>
        <end position="265"/>
    </location>
</feature>
<dbReference type="GO" id="GO:0005524">
    <property type="term" value="F:ATP binding"/>
    <property type="evidence" value="ECO:0007669"/>
    <property type="project" value="UniProtKB-KW"/>
</dbReference>
<evidence type="ECO:0000313" key="23">
    <source>
        <dbReference type="Proteomes" id="UP000245539"/>
    </source>
</evidence>
<evidence type="ECO:0000259" key="21">
    <source>
        <dbReference type="Pfam" id="PF13807"/>
    </source>
</evidence>
<dbReference type="SUPFAM" id="SSF52540">
    <property type="entry name" value="P-loop containing nucleoside triphosphate hydrolases"/>
    <property type="match status" value="1"/>
</dbReference>
<keyword evidence="12 18" id="KW-1133">Transmembrane helix</keyword>
<dbReference type="InterPro" id="IPR050445">
    <property type="entry name" value="Bact_polysacc_biosynth/exp"/>
</dbReference>
<dbReference type="EC" id="2.7.10.2" evidence="4"/>
<dbReference type="AlphaFoldDB" id="A0A317CQM1"/>
<dbReference type="PANTHER" id="PTHR32309">
    <property type="entry name" value="TYROSINE-PROTEIN KINASE"/>
    <property type="match status" value="1"/>
</dbReference>
<dbReference type="CDD" id="cd05387">
    <property type="entry name" value="BY-kinase"/>
    <property type="match status" value="1"/>
</dbReference>
<keyword evidence="6" id="KW-0997">Cell inner membrane</keyword>
<evidence type="ECO:0000256" key="7">
    <source>
        <dbReference type="ARBA" id="ARBA00022679"/>
    </source>
</evidence>
<keyword evidence="11" id="KW-0067">ATP-binding</keyword>
<evidence type="ECO:0000256" key="1">
    <source>
        <dbReference type="ARBA" id="ARBA00004429"/>
    </source>
</evidence>
<evidence type="ECO:0000256" key="5">
    <source>
        <dbReference type="ARBA" id="ARBA00022475"/>
    </source>
</evidence>
<feature type="domain" description="AAA" evidence="20">
    <location>
        <begin position="566"/>
        <end position="713"/>
    </location>
</feature>
<dbReference type="InterPro" id="IPR003856">
    <property type="entry name" value="LPS_length_determ_N"/>
</dbReference>
<gene>
    <name evidence="22" type="ORF">DKW60_01360</name>
</gene>
<evidence type="ECO:0000256" key="4">
    <source>
        <dbReference type="ARBA" id="ARBA00011903"/>
    </source>
</evidence>
<evidence type="ECO:0000256" key="3">
    <source>
        <dbReference type="ARBA" id="ARBA00008883"/>
    </source>
</evidence>
<comment type="subcellular location">
    <subcellularLocation>
        <location evidence="1">Cell inner membrane</location>
        <topology evidence="1">Multi-pass membrane protein</topology>
    </subcellularLocation>
</comment>
<dbReference type="PANTHER" id="PTHR32309:SF13">
    <property type="entry name" value="FERRIC ENTEROBACTIN TRANSPORT PROTEIN FEPE"/>
    <property type="match status" value="1"/>
</dbReference>
<evidence type="ECO:0000256" key="11">
    <source>
        <dbReference type="ARBA" id="ARBA00022840"/>
    </source>
</evidence>
<comment type="similarity">
    <text evidence="2">Belongs to the CpsD/CapB family.</text>
</comment>
<name>A0A317CQM1_9GAMM</name>
<evidence type="ECO:0000259" key="20">
    <source>
        <dbReference type="Pfam" id="PF13614"/>
    </source>
</evidence>
<comment type="caution">
    <text evidence="22">The sequence shown here is derived from an EMBL/GenBank/DDBJ whole genome shotgun (WGS) entry which is preliminary data.</text>
</comment>
<evidence type="ECO:0000256" key="6">
    <source>
        <dbReference type="ARBA" id="ARBA00022519"/>
    </source>
</evidence>
<dbReference type="NCBIfam" id="TIGR01007">
    <property type="entry name" value="eps_fam"/>
    <property type="match status" value="1"/>
</dbReference>
<feature type="region of interest" description="Disordered" evidence="17">
    <location>
        <begin position="735"/>
        <end position="757"/>
    </location>
</feature>
<evidence type="ECO:0000259" key="19">
    <source>
        <dbReference type="Pfam" id="PF02706"/>
    </source>
</evidence>
<dbReference type="InterPro" id="IPR032807">
    <property type="entry name" value="GNVR"/>
</dbReference>
<keyword evidence="5" id="KW-1003">Cell membrane</keyword>
<keyword evidence="13 18" id="KW-0472">Membrane</keyword>
<dbReference type="Pfam" id="PF02706">
    <property type="entry name" value="Wzz"/>
    <property type="match status" value="1"/>
</dbReference>
<feature type="coiled-coil region" evidence="16">
    <location>
        <begin position="349"/>
        <end position="398"/>
    </location>
</feature>
<keyword evidence="10" id="KW-0418">Kinase</keyword>
<evidence type="ECO:0000256" key="8">
    <source>
        <dbReference type="ARBA" id="ARBA00022692"/>
    </source>
</evidence>
<evidence type="ECO:0000256" key="9">
    <source>
        <dbReference type="ARBA" id="ARBA00022741"/>
    </source>
</evidence>
<evidence type="ECO:0000256" key="14">
    <source>
        <dbReference type="ARBA" id="ARBA00023137"/>
    </source>
</evidence>
<keyword evidence="9" id="KW-0547">Nucleotide-binding</keyword>
<dbReference type="RefSeq" id="WP_109835869.1">
    <property type="nucleotide sequence ID" value="NZ_QGKM01000003.1"/>
</dbReference>
<keyword evidence="8 18" id="KW-0812">Transmembrane</keyword>
<dbReference type="InterPro" id="IPR025669">
    <property type="entry name" value="AAA_dom"/>
</dbReference>
<dbReference type="InterPro" id="IPR027417">
    <property type="entry name" value="P-loop_NTPase"/>
</dbReference>
<sequence>MSRVPVVQQTGGMPQVAQPMPAQTIQAVPVSSPEKELSLRDIFSILIRRKWTILFTTLLTLLFALLFTFSTKPSYVANATIQIEREGPQVVSFGQTEAQTTAIDSLQDPFFRTRYEMLKSRVLADKVIEQEMLESSLRSAGDPPESMKGFYEFFTLPDFTKWIATDSGSGAGEPEKLEDITDLFAKKLQIQPIDATHLVKIFYEGTSPNEAQRTVNSVINNFIQLQIDTKSETGEYAKEFLRTELEKARENLQDAEERLVQYSNKNGILSIDAGQTRHVRKLNDLSAALVQAEIRRTSAESLYREMQNTGSVSTVLTNPVVTSIKGRLVALEGEYQEKLKLFKPGYPDMQRLQQQISDTRRKLQAELNTIRGSLESDFESARKQEQKLRSELAKFNKELYSLQGNSINYNTLKREVDSSGKLYNGLLQRLEEVEVASSANANTSNISIIDPAREPVKKYRPNPKLNILVGTVAGLLLGVGLAFLRDSLDQSIKTPDDLQNFTGLSVLGAIPRPGRASKRNLALACKTSPNTQFAEAYRIFAANMKFQSNQEEEQVLLVTSTIEEEGKSTTACNLACAYAQMGMRVLLIDADLRLPSIHTKIGIPNTTGLSEYLGNESDLVGITQTIKAINNLFVITAGNFEDDPMRLLSSEKMAYLVSQASQRFDFVIIDSAPASGLAETLVLSSLATKTLIVTDENNMKTQSERIKRTVESLARIKQNVSGFLIVNAKSATQQDRKYYQRSRRRSNTKLLGNRAKA</sequence>
<dbReference type="Pfam" id="PF13807">
    <property type="entry name" value="GNVR"/>
    <property type="match status" value="1"/>
</dbReference>
<evidence type="ECO:0000256" key="17">
    <source>
        <dbReference type="SAM" id="MobiDB-lite"/>
    </source>
</evidence>
<organism evidence="22 23">
    <name type="scientific">Leucothrix pacifica</name>
    <dbReference type="NCBI Taxonomy" id="1247513"/>
    <lineage>
        <taxon>Bacteria</taxon>
        <taxon>Pseudomonadati</taxon>
        <taxon>Pseudomonadota</taxon>
        <taxon>Gammaproteobacteria</taxon>
        <taxon>Thiotrichales</taxon>
        <taxon>Thiotrichaceae</taxon>
        <taxon>Leucothrix</taxon>
    </lineage>
</organism>
<comment type="catalytic activity">
    <reaction evidence="15">
        <text>L-tyrosyl-[protein] + ATP = O-phospho-L-tyrosyl-[protein] + ADP + H(+)</text>
        <dbReference type="Rhea" id="RHEA:10596"/>
        <dbReference type="Rhea" id="RHEA-COMP:10136"/>
        <dbReference type="Rhea" id="RHEA-COMP:20101"/>
        <dbReference type="ChEBI" id="CHEBI:15378"/>
        <dbReference type="ChEBI" id="CHEBI:30616"/>
        <dbReference type="ChEBI" id="CHEBI:46858"/>
        <dbReference type="ChEBI" id="CHEBI:61978"/>
        <dbReference type="ChEBI" id="CHEBI:456216"/>
        <dbReference type="EC" id="2.7.10.2"/>
    </reaction>
</comment>
<dbReference type="Gene3D" id="3.40.50.300">
    <property type="entry name" value="P-loop containing nucleotide triphosphate hydrolases"/>
    <property type="match status" value="1"/>
</dbReference>
<protein>
    <recommendedName>
        <fullName evidence="4">non-specific protein-tyrosine kinase</fullName>
        <ecNumber evidence="4">2.7.10.2</ecNumber>
    </recommendedName>
</protein>
<feature type="domain" description="Polysaccharide chain length determinant N-terminal" evidence="19">
    <location>
        <begin position="36"/>
        <end position="130"/>
    </location>
</feature>